<dbReference type="OrthoDB" id="5493836at2"/>
<feature type="domain" description="DUF3825" evidence="1">
    <location>
        <begin position="22"/>
        <end position="248"/>
    </location>
</feature>
<sequence length="251" mass="29239">MSNLPLFSFGWFPDFKRNLSELASLVMNEDWNYKLTPSSDYPVLFNYIHHTFSKLEGEGKIEVENDYSIFNTGLVTENQEEVYAYFQSNKNPRTQIKWFFIGWRKASDRDLMKFSKLPGSAHYFQNPAELIYDTRLDLRINVDHIITDNKSRFPATLSAMDNYQLGILLQGTIDDAKRRIKRNYKTAIPQFYKGKLQLLLPLCLMTKAKADLALVVEKENDIYRASTCLTLDMAINNARLIAKPDDEWLRP</sequence>
<evidence type="ECO:0000313" key="3">
    <source>
        <dbReference type="Proteomes" id="UP000468388"/>
    </source>
</evidence>
<evidence type="ECO:0000259" key="1">
    <source>
        <dbReference type="Pfam" id="PF12873"/>
    </source>
</evidence>
<keyword evidence="3" id="KW-1185">Reference proteome</keyword>
<dbReference type="Pfam" id="PF12873">
    <property type="entry name" value="DUF3825"/>
    <property type="match status" value="1"/>
</dbReference>
<proteinExistence type="predicted"/>
<protein>
    <submittedName>
        <fullName evidence="2">DUF3825 domain-containing protein</fullName>
    </submittedName>
</protein>
<organism evidence="2 3">
    <name type="scientific">Chitinophaga oryziterrae</name>
    <dbReference type="NCBI Taxonomy" id="1031224"/>
    <lineage>
        <taxon>Bacteria</taxon>
        <taxon>Pseudomonadati</taxon>
        <taxon>Bacteroidota</taxon>
        <taxon>Chitinophagia</taxon>
        <taxon>Chitinophagales</taxon>
        <taxon>Chitinophagaceae</taxon>
        <taxon>Chitinophaga</taxon>
    </lineage>
</organism>
<name>A0A6N8J8T4_9BACT</name>
<dbReference type="RefSeq" id="WP_157299342.1">
    <property type="nucleotide sequence ID" value="NZ_BAAAZB010000010.1"/>
</dbReference>
<reference evidence="2 3" key="1">
    <citation type="submission" date="2019-12" db="EMBL/GenBank/DDBJ databases">
        <title>The draft genomic sequence of strain Chitinophaga oryziterrae JCM 16595.</title>
        <authorList>
            <person name="Zhang X."/>
        </authorList>
    </citation>
    <scope>NUCLEOTIDE SEQUENCE [LARGE SCALE GENOMIC DNA]</scope>
    <source>
        <strain evidence="2 3">JCM 16595</strain>
    </source>
</reference>
<comment type="caution">
    <text evidence="2">The sequence shown here is derived from an EMBL/GenBank/DDBJ whole genome shotgun (WGS) entry which is preliminary data.</text>
</comment>
<dbReference type="EMBL" id="WRXO01000002">
    <property type="protein sequence ID" value="MVT40706.1"/>
    <property type="molecule type" value="Genomic_DNA"/>
</dbReference>
<evidence type="ECO:0000313" key="2">
    <source>
        <dbReference type="EMBL" id="MVT40706.1"/>
    </source>
</evidence>
<accession>A0A6N8J8T4</accession>
<gene>
    <name evidence="2" type="ORF">GO495_08965</name>
</gene>
<dbReference type="InterPro" id="IPR024437">
    <property type="entry name" value="DUF3825"/>
</dbReference>
<dbReference type="AlphaFoldDB" id="A0A6N8J8T4"/>
<dbReference type="Proteomes" id="UP000468388">
    <property type="component" value="Unassembled WGS sequence"/>
</dbReference>